<feature type="non-terminal residue" evidence="2">
    <location>
        <position position="1"/>
    </location>
</feature>
<keyword evidence="1" id="KW-0472">Membrane</keyword>
<evidence type="ECO:0000313" key="3">
    <source>
        <dbReference type="Proteomes" id="UP001328107"/>
    </source>
</evidence>
<reference evidence="3" key="1">
    <citation type="submission" date="2022-10" db="EMBL/GenBank/DDBJ databases">
        <title>Genome assembly of Pristionchus species.</title>
        <authorList>
            <person name="Yoshida K."/>
            <person name="Sommer R.J."/>
        </authorList>
    </citation>
    <scope>NUCLEOTIDE SEQUENCE [LARGE SCALE GENOMIC DNA]</scope>
    <source>
        <strain evidence="3">RS5460</strain>
    </source>
</reference>
<keyword evidence="1" id="KW-1133">Transmembrane helix</keyword>
<gene>
    <name evidence="2" type="ORF">PMAYCL1PPCAC_18607</name>
</gene>
<accession>A0AAN5CQ75</accession>
<keyword evidence="3" id="KW-1185">Reference proteome</keyword>
<sequence>IRFPPSISMNSTWIPDSLWRFDDQSEVSICVFSLLFLLLFFLLSILVFCCIRRRRSHSYRVSYRAPVVSSPHNFDGGTIRLTRHFSHSTLNRNGRFSTLPRHSIVRLPHSDTLIEYEEESPEVYL</sequence>
<feature type="transmembrane region" description="Helical" evidence="1">
    <location>
        <begin position="26"/>
        <end position="51"/>
    </location>
</feature>
<comment type="caution">
    <text evidence="2">The sequence shown here is derived from an EMBL/GenBank/DDBJ whole genome shotgun (WGS) entry which is preliminary data.</text>
</comment>
<evidence type="ECO:0000313" key="2">
    <source>
        <dbReference type="EMBL" id="GMR48412.1"/>
    </source>
</evidence>
<protein>
    <submittedName>
        <fullName evidence="2">Uncharacterized protein</fullName>
    </submittedName>
</protein>
<proteinExistence type="predicted"/>
<dbReference type="AlphaFoldDB" id="A0AAN5CQ75"/>
<dbReference type="Proteomes" id="UP001328107">
    <property type="component" value="Unassembled WGS sequence"/>
</dbReference>
<keyword evidence="1" id="KW-0812">Transmembrane</keyword>
<organism evidence="2 3">
    <name type="scientific">Pristionchus mayeri</name>
    <dbReference type="NCBI Taxonomy" id="1317129"/>
    <lineage>
        <taxon>Eukaryota</taxon>
        <taxon>Metazoa</taxon>
        <taxon>Ecdysozoa</taxon>
        <taxon>Nematoda</taxon>
        <taxon>Chromadorea</taxon>
        <taxon>Rhabditida</taxon>
        <taxon>Rhabditina</taxon>
        <taxon>Diplogasteromorpha</taxon>
        <taxon>Diplogasteroidea</taxon>
        <taxon>Neodiplogasteridae</taxon>
        <taxon>Pristionchus</taxon>
    </lineage>
</organism>
<name>A0AAN5CQ75_9BILA</name>
<evidence type="ECO:0000256" key="1">
    <source>
        <dbReference type="SAM" id="Phobius"/>
    </source>
</evidence>
<dbReference type="EMBL" id="BTRK01000004">
    <property type="protein sequence ID" value="GMR48412.1"/>
    <property type="molecule type" value="Genomic_DNA"/>
</dbReference>